<reference evidence="1 2" key="2">
    <citation type="journal article" date="2010" name="Nucleic Acids Res.">
        <title>BeetleBase in 2010: revisions to provide comprehensive genomic information for Tribolium castaneum.</title>
        <authorList>
            <person name="Kim H.S."/>
            <person name="Murphy T."/>
            <person name="Xia J."/>
            <person name="Caragea D."/>
            <person name="Park Y."/>
            <person name="Beeman R.W."/>
            <person name="Lorenzen M.D."/>
            <person name="Butcher S."/>
            <person name="Manak J.R."/>
            <person name="Brown S.J."/>
        </authorList>
    </citation>
    <scope>GENOME REANNOTATION</scope>
    <source>
        <strain evidence="1 2">Georgia GA2</strain>
    </source>
</reference>
<name>A0A139WI95_TRICA</name>
<evidence type="ECO:0008006" key="3">
    <source>
        <dbReference type="Google" id="ProtNLM"/>
    </source>
</evidence>
<sequence>MSLIWAVDSLPVHQDLCFNVDHSFIILLSENLNKRTSTLFMAAAVSLTRTGKMEFYFYADHPFIYVLKTASNLLFYGRMTKI</sequence>
<dbReference type="InterPro" id="IPR036186">
    <property type="entry name" value="Serpin_sf"/>
</dbReference>
<dbReference type="Proteomes" id="UP000007266">
    <property type="component" value="Linkage group 5"/>
</dbReference>
<proteinExistence type="predicted"/>
<reference evidence="1 2" key="1">
    <citation type="journal article" date="2008" name="Nature">
        <title>The genome of the model beetle and pest Tribolium castaneum.</title>
        <authorList>
            <consortium name="Tribolium Genome Sequencing Consortium"/>
            <person name="Richards S."/>
            <person name="Gibbs R.A."/>
            <person name="Weinstock G.M."/>
            <person name="Brown S.J."/>
            <person name="Denell R."/>
            <person name="Beeman R.W."/>
            <person name="Gibbs R."/>
            <person name="Beeman R.W."/>
            <person name="Brown S.J."/>
            <person name="Bucher G."/>
            <person name="Friedrich M."/>
            <person name="Grimmelikhuijzen C.J."/>
            <person name="Klingler M."/>
            <person name="Lorenzen M."/>
            <person name="Richards S."/>
            <person name="Roth S."/>
            <person name="Schroder R."/>
            <person name="Tautz D."/>
            <person name="Zdobnov E.M."/>
            <person name="Muzny D."/>
            <person name="Gibbs R.A."/>
            <person name="Weinstock G.M."/>
            <person name="Attaway T."/>
            <person name="Bell S."/>
            <person name="Buhay C.J."/>
            <person name="Chandrabose M.N."/>
            <person name="Chavez D."/>
            <person name="Clerk-Blankenburg K.P."/>
            <person name="Cree A."/>
            <person name="Dao M."/>
            <person name="Davis C."/>
            <person name="Chacko J."/>
            <person name="Dinh H."/>
            <person name="Dugan-Rocha S."/>
            <person name="Fowler G."/>
            <person name="Garner T.T."/>
            <person name="Garnes J."/>
            <person name="Gnirke A."/>
            <person name="Hawes A."/>
            <person name="Hernandez J."/>
            <person name="Hines S."/>
            <person name="Holder M."/>
            <person name="Hume J."/>
            <person name="Jhangiani S.N."/>
            <person name="Joshi V."/>
            <person name="Khan Z.M."/>
            <person name="Jackson L."/>
            <person name="Kovar C."/>
            <person name="Kowis A."/>
            <person name="Lee S."/>
            <person name="Lewis L.R."/>
            <person name="Margolis J."/>
            <person name="Morgan M."/>
            <person name="Nazareth L.V."/>
            <person name="Nguyen N."/>
            <person name="Okwuonu G."/>
            <person name="Parker D."/>
            <person name="Richards S."/>
            <person name="Ruiz S.J."/>
            <person name="Santibanez J."/>
            <person name="Savard J."/>
            <person name="Scherer S.E."/>
            <person name="Schneider B."/>
            <person name="Sodergren E."/>
            <person name="Tautz D."/>
            <person name="Vattahil S."/>
            <person name="Villasana D."/>
            <person name="White C.S."/>
            <person name="Wright R."/>
            <person name="Park Y."/>
            <person name="Beeman R.W."/>
            <person name="Lord J."/>
            <person name="Oppert B."/>
            <person name="Lorenzen M."/>
            <person name="Brown S."/>
            <person name="Wang L."/>
            <person name="Savard J."/>
            <person name="Tautz D."/>
            <person name="Richards S."/>
            <person name="Weinstock G."/>
            <person name="Gibbs R.A."/>
            <person name="Liu Y."/>
            <person name="Worley K."/>
            <person name="Weinstock G."/>
            <person name="Elsik C.G."/>
            <person name="Reese J.T."/>
            <person name="Elhaik E."/>
            <person name="Landan G."/>
            <person name="Graur D."/>
            <person name="Arensburger P."/>
            <person name="Atkinson P."/>
            <person name="Beeman R.W."/>
            <person name="Beidler J."/>
            <person name="Brown S.J."/>
            <person name="Demuth J.P."/>
            <person name="Drury D.W."/>
            <person name="Du Y.Z."/>
            <person name="Fujiwara H."/>
            <person name="Lorenzen M."/>
            <person name="Maselli V."/>
            <person name="Osanai M."/>
            <person name="Park Y."/>
            <person name="Robertson H.M."/>
            <person name="Tu Z."/>
            <person name="Wang J.J."/>
            <person name="Wang S."/>
            <person name="Richards S."/>
            <person name="Song H."/>
            <person name="Zhang L."/>
            <person name="Sodergren E."/>
            <person name="Werner D."/>
            <person name="Stanke M."/>
            <person name="Morgenstern B."/>
            <person name="Solovyev V."/>
            <person name="Kosarev P."/>
            <person name="Brown G."/>
            <person name="Chen H.C."/>
            <person name="Ermolaeva O."/>
            <person name="Hlavina W."/>
            <person name="Kapustin Y."/>
            <person name="Kiryutin B."/>
            <person name="Kitts P."/>
            <person name="Maglott D."/>
            <person name="Pruitt K."/>
            <person name="Sapojnikov V."/>
            <person name="Souvorov A."/>
            <person name="Mackey A.J."/>
            <person name="Waterhouse R.M."/>
            <person name="Wyder S."/>
            <person name="Zdobnov E.M."/>
            <person name="Zdobnov E.M."/>
            <person name="Wyder S."/>
            <person name="Kriventseva E.V."/>
            <person name="Kadowaki T."/>
            <person name="Bork P."/>
            <person name="Aranda M."/>
            <person name="Bao R."/>
            <person name="Beermann A."/>
            <person name="Berns N."/>
            <person name="Bolognesi R."/>
            <person name="Bonneton F."/>
            <person name="Bopp D."/>
            <person name="Brown S.J."/>
            <person name="Bucher G."/>
            <person name="Butts T."/>
            <person name="Chaumot A."/>
            <person name="Denell R.E."/>
            <person name="Ferrier D.E."/>
            <person name="Friedrich M."/>
            <person name="Gordon C.M."/>
            <person name="Jindra M."/>
            <person name="Klingler M."/>
            <person name="Lan Q."/>
            <person name="Lattorff H.M."/>
            <person name="Laudet V."/>
            <person name="von Levetsow C."/>
            <person name="Liu Z."/>
            <person name="Lutz R."/>
            <person name="Lynch J.A."/>
            <person name="da Fonseca R.N."/>
            <person name="Posnien N."/>
            <person name="Reuter R."/>
            <person name="Roth S."/>
            <person name="Savard J."/>
            <person name="Schinko J.B."/>
            <person name="Schmitt C."/>
            <person name="Schoppmeier M."/>
            <person name="Schroder R."/>
            <person name="Shippy T.D."/>
            <person name="Simonnet F."/>
            <person name="Marques-Souza H."/>
            <person name="Tautz D."/>
            <person name="Tomoyasu Y."/>
            <person name="Trauner J."/>
            <person name="Van der Zee M."/>
            <person name="Vervoort M."/>
            <person name="Wittkopp N."/>
            <person name="Wimmer E.A."/>
            <person name="Yang X."/>
            <person name="Jones A.K."/>
            <person name="Sattelle D.B."/>
            <person name="Ebert P.R."/>
            <person name="Nelson D."/>
            <person name="Scott J.G."/>
            <person name="Beeman R.W."/>
            <person name="Muthukrishnan S."/>
            <person name="Kramer K.J."/>
            <person name="Arakane Y."/>
            <person name="Beeman R.W."/>
            <person name="Zhu Q."/>
            <person name="Hogenkamp D."/>
            <person name="Dixit R."/>
            <person name="Oppert B."/>
            <person name="Jiang H."/>
            <person name="Zou Z."/>
            <person name="Marshall J."/>
            <person name="Elpidina E."/>
            <person name="Vinokurov K."/>
            <person name="Oppert C."/>
            <person name="Zou Z."/>
            <person name="Evans J."/>
            <person name="Lu Z."/>
            <person name="Zhao P."/>
            <person name="Sumathipala N."/>
            <person name="Altincicek B."/>
            <person name="Vilcinskas A."/>
            <person name="Williams M."/>
            <person name="Hultmark D."/>
            <person name="Hetru C."/>
            <person name="Jiang H."/>
            <person name="Grimmelikhuijzen C.J."/>
            <person name="Hauser F."/>
            <person name="Cazzamali G."/>
            <person name="Williamson M."/>
            <person name="Park Y."/>
            <person name="Li B."/>
            <person name="Tanaka Y."/>
            <person name="Predel R."/>
            <person name="Neupert S."/>
            <person name="Schachtner J."/>
            <person name="Verleyen P."/>
            <person name="Raible F."/>
            <person name="Bork P."/>
            <person name="Friedrich M."/>
            <person name="Walden K.K."/>
            <person name="Robertson H.M."/>
            <person name="Angeli S."/>
            <person name="Foret S."/>
            <person name="Bucher G."/>
            <person name="Schuetz S."/>
            <person name="Maleszka R."/>
            <person name="Wimmer E.A."/>
            <person name="Beeman R.W."/>
            <person name="Lorenzen M."/>
            <person name="Tomoyasu Y."/>
            <person name="Miller S.C."/>
            <person name="Grossmann D."/>
            <person name="Bucher G."/>
        </authorList>
    </citation>
    <scope>NUCLEOTIDE SEQUENCE [LARGE SCALE GENOMIC DNA]</scope>
    <source>
        <strain evidence="1 2">Georgia GA2</strain>
    </source>
</reference>
<evidence type="ECO:0000313" key="2">
    <source>
        <dbReference type="Proteomes" id="UP000007266"/>
    </source>
</evidence>
<dbReference type="AlphaFoldDB" id="A0A139WI95"/>
<dbReference type="InterPro" id="IPR042185">
    <property type="entry name" value="Serpin_sf_2"/>
</dbReference>
<dbReference type="InterPro" id="IPR023795">
    <property type="entry name" value="Serpin_CS"/>
</dbReference>
<accession>A0A139WI95</accession>
<dbReference type="SUPFAM" id="SSF56574">
    <property type="entry name" value="Serpins"/>
    <property type="match status" value="1"/>
</dbReference>
<dbReference type="Gene3D" id="2.30.39.10">
    <property type="entry name" value="Alpha-1-antitrypsin, domain 1"/>
    <property type="match status" value="1"/>
</dbReference>
<gene>
    <name evidence="1" type="primary">AUGUSTUS-3.0.2_34677</name>
    <name evidence="1" type="ORF">TcasGA2_TC034677</name>
</gene>
<dbReference type="InParanoid" id="A0A139WI95"/>
<protein>
    <recommendedName>
        <fullName evidence="3">Serpin domain-containing protein</fullName>
    </recommendedName>
</protein>
<organism evidence="1 2">
    <name type="scientific">Tribolium castaneum</name>
    <name type="common">Red flour beetle</name>
    <dbReference type="NCBI Taxonomy" id="7070"/>
    <lineage>
        <taxon>Eukaryota</taxon>
        <taxon>Metazoa</taxon>
        <taxon>Ecdysozoa</taxon>
        <taxon>Arthropoda</taxon>
        <taxon>Hexapoda</taxon>
        <taxon>Insecta</taxon>
        <taxon>Pterygota</taxon>
        <taxon>Neoptera</taxon>
        <taxon>Endopterygota</taxon>
        <taxon>Coleoptera</taxon>
        <taxon>Polyphaga</taxon>
        <taxon>Cucujiformia</taxon>
        <taxon>Tenebrionidae</taxon>
        <taxon>Tenebrionidae incertae sedis</taxon>
        <taxon>Tribolium</taxon>
    </lineage>
</organism>
<dbReference type="PROSITE" id="PS00284">
    <property type="entry name" value="SERPIN"/>
    <property type="match status" value="2"/>
</dbReference>
<evidence type="ECO:0000313" key="1">
    <source>
        <dbReference type="EMBL" id="KYB27730.1"/>
    </source>
</evidence>
<dbReference type="EMBL" id="KQ971340">
    <property type="protein sequence ID" value="KYB27730.1"/>
    <property type="molecule type" value="Genomic_DNA"/>
</dbReference>
<keyword evidence="2" id="KW-1185">Reference proteome</keyword>